<dbReference type="FunFam" id="3.30.1110.10:FF:000001">
    <property type="entry name" value="Adenosine kinase a"/>
    <property type="match status" value="1"/>
</dbReference>
<comment type="catalytic activity">
    <reaction evidence="11">
        <text>adenosine + ATP = AMP + ADP + H(+)</text>
        <dbReference type="Rhea" id="RHEA:20824"/>
        <dbReference type="ChEBI" id="CHEBI:15378"/>
        <dbReference type="ChEBI" id="CHEBI:16335"/>
        <dbReference type="ChEBI" id="CHEBI:30616"/>
        <dbReference type="ChEBI" id="CHEBI:456215"/>
        <dbReference type="ChEBI" id="CHEBI:456216"/>
        <dbReference type="EC" id="2.7.1.20"/>
    </reaction>
</comment>
<comment type="function">
    <text evidence="11">ATP dependent phosphorylation of adenosine and other related nucleoside analogs to monophosphate derivatives.</text>
</comment>
<dbReference type="PANTHER" id="PTHR45769:SF3">
    <property type="entry name" value="ADENOSINE KINASE"/>
    <property type="match status" value="1"/>
</dbReference>
<comment type="subunit">
    <text evidence="11">Monomer.</text>
</comment>
<keyword evidence="8 11" id="KW-0067">ATP-binding</keyword>
<evidence type="ECO:0000256" key="5">
    <source>
        <dbReference type="ARBA" id="ARBA00022726"/>
    </source>
</evidence>
<comment type="subcellular location">
    <subcellularLocation>
        <location evidence="11">Nucleus</location>
    </subcellularLocation>
</comment>
<evidence type="ECO:0000313" key="13">
    <source>
        <dbReference type="EMBL" id="CAB0015110.1"/>
    </source>
</evidence>
<feature type="domain" description="Carbohydrate kinase PfkB" evidence="12">
    <location>
        <begin position="19"/>
        <end position="162"/>
    </location>
</feature>
<evidence type="ECO:0000256" key="4">
    <source>
        <dbReference type="ARBA" id="ARBA00022679"/>
    </source>
</evidence>
<evidence type="ECO:0000256" key="10">
    <source>
        <dbReference type="PIRSR" id="PIRSR601805-1"/>
    </source>
</evidence>
<dbReference type="InterPro" id="IPR029056">
    <property type="entry name" value="Ribokinase-like"/>
</dbReference>
<sequence length="320" mass="35190">MLLAMGNPLLDISAVVSNELLEKYGMKPNDAILAEKKHMPLYSELTANYQVDYTAGGSSQNSVRVAQWILGQPNVCAYMGCVGKDEYSEILAKKARDDGVMVLYQYTTERPTGTCAVLVTANRTQRSLCANLAAAECFTIDHLQNPDVQKLLSNADYYYSSEAKTFAREQDLGTEDVKEIALKMTTLPKQNPSRPRIVVITQGHLPVILANGRFPFFPVLMGLKERLELTKLLWITRCLNKNLLFVVEGKTTEYPVDLVPADKVVDTNGAGDAFVGGKSLLDFLTSNFYQPSQFVIIISVPGFALALPVPEVAADVPCRA</sequence>
<keyword evidence="6 11" id="KW-0547">Nucleotide-binding</keyword>
<evidence type="ECO:0000256" key="3">
    <source>
        <dbReference type="ARBA" id="ARBA00012119"/>
    </source>
</evidence>
<evidence type="ECO:0000256" key="8">
    <source>
        <dbReference type="ARBA" id="ARBA00022840"/>
    </source>
</evidence>
<dbReference type="PRINTS" id="PR00989">
    <property type="entry name" value="ADENOKINASE"/>
</dbReference>
<proteinExistence type="inferred from homology"/>
<dbReference type="Proteomes" id="UP000479000">
    <property type="component" value="Unassembled WGS sequence"/>
</dbReference>
<keyword evidence="5 11" id="KW-0660">Purine salvage</keyword>
<dbReference type="SUPFAM" id="SSF53613">
    <property type="entry name" value="Ribokinase-like"/>
    <property type="match status" value="1"/>
</dbReference>
<keyword evidence="14" id="KW-1185">Reference proteome</keyword>
<dbReference type="GO" id="GO:0005634">
    <property type="term" value="C:nucleus"/>
    <property type="evidence" value="ECO:0007669"/>
    <property type="project" value="UniProtKB-SubCell"/>
</dbReference>
<organism evidence="13 14">
    <name type="scientific">Nesidiocoris tenuis</name>
    <dbReference type="NCBI Taxonomy" id="355587"/>
    <lineage>
        <taxon>Eukaryota</taxon>
        <taxon>Metazoa</taxon>
        <taxon>Ecdysozoa</taxon>
        <taxon>Arthropoda</taxon>
        <taxon>Hexapoda</taxon>
        <taxon>Insecta</taxon>
        <taxon>Pterygota</taxon>
        <taxon>Neoptera</taxon>
        <taxon>Paraneoptera</taxon>
        <taxon>Hemiptera</taxon>
        <taxon>Heteroptera</taxon>
        <taxon>Panheteroptera</taxon>
        <taxon>Cimicomorpha</taxon>
        <taxon>Miridae</taxon>
        <taxon>Dicyphina</taxon>
        <taxon>Nesidiocoris</taxon>
    </lineage>
</organism>
<dbReference type="EMBL" id="CADCXU010028585">
    <property type="protein sequence ID" value="CAB0015110.1"/>
    <property type="molecule type" value="Genomic_DNA"/>
</dbReference>
<evidence type="ECO:0000256" key="6">
    <source>
        <dbReference type="ARBA" id="ARBA00022741"/>
    </source>
</evidence>
<evidence type="ECO:0000256" key="9">
    <source>
        <dbReference type="ARBA" id="ARBA00022842"/>
    </source>
</evidence>
<evidence type="ECO:0000256" key="2">
    <source>
        <dbReference type="ARBA" id="ARBA00010688"/>
    </source>
</evidence>
<evidence type="ECO:0000259" key="12">
    <source>
        <dbReference type="Pfam" id="PF00294"/>
    </source>
</evidence>
<dbReference type="Gene3D" id="3.30.1110.10">
    <property type="match status" value="2"/>
</dbReference>
<evidence type="ECO:0000313" key="14">
    <source>
        <dbReference type="Proteomes" id="UP000479000"/>
    </source>
</evidence>
<dbReference type="PANTHER" id="PTHR45769">
    <property type="entry name" value="ADENOSINE KINASE"/>
    <property type="match status" value="1"/>
</dbReference>
<dbReference type="GO" id="GO:0006144">
    <property type="term" value="P:purine nucleobase metabolic process"/>
    <property type="evidence" value="ECO:0007669"/>
    <property type="project" value="TreeGrafter"/>
</dbReference>
<dbReference type="InterPro" id="IPR001805">
    <property type="entry name" value="Adenokinase"/>
</dbReference>
<dbReference type="GO" id="GO:0005524">
    <property type="term" value="F:ATP binding"/>
    <property type="evidence" value="ECO:0007669"/>
    <property type="project" value="UniProtKB-UniRule"/>
</dbReference>
<keyword evidence="11" id="KW-0539">Nucleus</keyword>
<keyword evidence="4 11" id="KW-0808">Transferase</keyword>
<dbReference type="GO" id="GO:0006166">
    <property type="term" value="P:purine ribonucleoside salvage"/>
    <property type="evidence" value="ECO:0007669"/>
    <property type="project" value="UniProtKB-KW"/>
</dbReference>
<dbReference type="OrthoDB" id="432447at2759"/>
<feature type="domain" description="Carbohydrate kinase PfkB" evidence="12">
    <location>
        <begin position="246"/>
        <end position="277"/>
    </location>
</feature>
<comment type="similarity">
    <text evidence="2 11">Belongs to the carbohydrate kinase PfkB family.</text>
</comment>
<keyword evidence="9 11" id="KW-0460">Magnesium</keyword>
<comment type="cofactor">
    <cofactor evidence="11">
        <name>Mg(2+)</name>
        <dbReference type="ChEBI" id="CHEBI:18420"/>
    </cofactor>
    <text evidence="11">Binds 3 Mg(2+) ions per subunit.</text>
</comment>
<keyword evidence="7 11" id="KW-0418">Kinase</keyword>
<dbReference type="GO" id="GO:0004001">
    <property type="term" value="F:adenosine kinase activity"/>
    <property type="evidence" value="ECO:0007669"/>
    <property type="project" value="UniProtKB-UniRule"/>
</dbReference>
<dbReference type="AlphaFoldDB" id="A0A6H5HEH9"/>
<comment type="pathway">
    <text evidence="1 11">Purine metabolism; AMP biosynthesis via salvage pathway; AMP from adenosine: step 1/1.</text>
</comment>
<reference evidence="13 14" key="1">
    <citation type="submission" date="2020-02" db="EMBL/GenBank/DDBJ databases">
        <authorList>
            <person name="Ferguson B K."/>
        </authorList>
    </citation>
    <scope>NUCLEOTIDE SEQUENCE [LARGE SCALE GENOMIC DNA]</scope>
</reference>
<dbReference type="GO" id="GO:0044209">
    <property type="term" value="P:AMP salvage"/>
    <property type="evidence" value="ECO:0007669"/>
    <property type="project" value="UniProtKB-UniRule"/>
</dbReference>
<dbReference type="UniPathway" id="UPA00588">
    <property type="reaction ID" value="UER00659"/>
</dbReference>
<evidence type="ECO:0000256" key="7">
    <source>
        <dbReference type="ARBA" id="ARBA00022777"/>
    </source>
</evidence>
<dbReference type="CDD" id="cd01168">
    <property type="entry name" value="adenosine_kinase"/>
    <property type="match status" value="1"/>
</dbReference>
<gene>
    <name evidence="13" type="ORF">NTEN_LOCUS19480</name>
</gene>
<dbReference type="InterPro" id="IPR011611">
    <property type="entry name" value="PfkB_dom"/>
</dbReference>
<dbReference type="Gene3D" id="3.40.1190.20">
    <property type="match status" value="2"/>
</dbReference>
<evidence type="ECO:0000256" key="1">
    <source>
        <dbReference type="ARBA" id="ARBA00004801"/>
    </source>
</evidence>
<feature type="active site" description="Proton acceptor" evidence="10">
    <location>
        <position position="272"/>
    </location>
</feature>
<accession>A0A6H5HEH9</accession>
<dbReference type="GO" id="GO:0005829">
    <property type="term" value="C:cytosol"/>
    <property type="evidence" value="ECO:0007669"/>
    <property type="project" value="TreeGrafter"/>
</dbReference>
<dbReference type="Pfam" id="PF00294">
    <property type="entry name" value="PfkB"/>
    <property type="match status" value="2"/>
</dbReference>
<name>A0A6H5HEH9_9HEMI</name>
<protein>
    <recommendedName>
        <fullName evidence="3 11">Adenosine kinase</fullName>
        <shortName evidence="11">AK</shortName>
        <ecNumber evidence="3 11">2.7.1.20</ecNumber>
    </recommendedName>
    <alternativeName>
        <fullName evidence="11">Adenosine 5'-phosphotransferase</fullName>
    </alternativeName>
</protein>
<dbReference type="EC" id="2.7.1.20" evidence="3 11"/>
<evidence type="ECO:0000256" key="11">
    <source>
        <dbReference type="RuleBase" id="RU368116"/>
    </source>
</evidence>